<dbReference type="EMBL" id="JACXWD010000027">
    <property type="protein sequence ID" value="MBD3868294.1"/>
    <property type="molecule type" value="Genomic_DNA"/>
</dbReference>
<dbReference type="InterPro" id="IPR038570">
    <property type="entry name" value="HicA_sf"/>
</dbReference>
<keyword evidence="7" id="KW-0346">Stress response</keyword>
<evidence type="ECO:0000256" key="1">
    <source>
        <dbReference type="ARBA" id="ARBA00006620"/>
    </source>
</evidence>
<evidence type="ECO:0000256" key="2">
    <source>
        <dbReference type="ARBA" id="ARBA00022649"/>
    </source>
</evidence>
<evidence type="ECO:0000256" key="4">
    <source>
        <dbReference type="ARBA" id="ARBA00022759"/>
    </source>
</evidence>
<proteinExistence type="inferred from homology"/>
<dbReference type="Pfam" id="PF07927">
    <property type="entry name" value="HicA_toxin"/>
    <property type="match status" value="1"/>
</dbReference>
<evidence type="ECO:0000256" key="3">
    <source>
        <dbReference type="ARBA" id="ARBA00022722"/>
    </source>
</evidence>
<keyword evidence="6" id="KW-0694">RNA-binding</keyword>
<evidence type="ECO:0000256" key="7">
    <source>
        <dbReference type="ARBA" id="ARBA00023016"/>
    </source>
</evidence>
<keyword evidence="5" id="KW-0378">Hydrolase</keyword>
<evidence type="ECO:0000256" key="5">
    <source>
        <dbReference type="ARBA" id="ARBA00022801"/>
    </source>
</evidence>
<organism evidence="8 9">
    <name type="scientific">Candidatus Polarisedimenticola svalbardensis</name>
    <dbReference type="NCBI Taxonomy" id="2886004"/>
    <lineage>
        <taxon>Bacteria</taxon>
        <taxon>Pseudomonadati</taxon>
        <taxon>Acidobacteriota</taxon>
        <taxon>Candidatus Polarisedimenticolia</taxon>
        <taxon>Candidatus Polarisedimenticolales</taxon>
        <taxon>Candidatus Polarisedimenticolaceae</taxon>
        <taxon>Candidatus Polarisedimenticola</taxon>
    </lineage>
</organism>
<accession>A0A8J7CEI4</accession>
<comment type="caution">
    <text evidence="8">The sequence shown here is derived from an EMBL/GenBank/DDBJ whole genome shotgun (WGS) entry which is preliminary data.</text>
</comment>
<keyword evidence="3" id="KW-0540">Nuclease</keyword>
<dbReference type="GO" id="GO:0004519">
    <property type="term" value="F:endonuclease activity"/>
    <property type="evidence" value="ECO:0007669"/>
    <property type="project" value="UniProtKB-KW"/>
</dbReference>
<dbReference type="AlphaFoldDB" id="A0A8J7CEI4"/>
<keyword evidence="2" id="KW-1277">Toxin-antitoxin system</keyword>
<dbReference type="Gene3D" id="3.30.920.30">
    <property type="entry name" value="Hypothetical protein"/>
    <property type="match status" value="1"/>
</dbReference>
<gene>
    <name evidence="8" type="ORF">IFK94_09225</name>
</gene>
<evidence type="ECO:0000256" key="6">
    <source>
        <dbReference type="ARBA" id="ARBA00022884"/>
    </source>
</evidence>
<dbReference type="GO" id="GO:0016787">
    <property type="term" value="F:hydrolase activity"/>
    <property type="evidence" value="ECO:0007669"/>
    <property type="project" value="UniProtKB-KW"/>
</dbReference>
<dbReference type="InterPro" id="IPR012933">
    <property type="entry name" value="HicA_mRNA_interferase"/>
</dbReference>
<keyword evidence="4" id="KW-0255">Endonuclease</keyword>
<dbReference type="SUPFAM" id="SSF54786">
    <property type="entry name" value="YcfA/nrd intein domain"/>
    <property type="match status" value="1"/>
</dbReference>
<dbReference type="GO" id="GO:0003729">
    <property type="term" value="F:mRNA binding"/>
    <property type="evidence" value="ECO:0007669"/>
    <property type="project" value="InterPro"/>
</dbReference>
<name>A0A8J7CEI4_9BACT</name>
<dbReference type="Proteomes" id="UP000648239">
    <property type="component" value="Unassembled WGS sequence"/>
</dbReference>
<sequence>MKRRELERRLRDLGWKLQRHGGNHDVWSSPDGSFSEYVPRHAEVNERLARAILKRAKERK</sequence>
<comment type="similarity">
    <text evidence="1">Belongs to the HicA mRNA interferase family.</text>
</comment>
<evidence type="ECO:0000313" key="8">
    <source>
        <dbReference type="EMBL" id="MBD3868294.1"/>
    </source>
</evidence>
<protein>
    <submittedName>
        <fullName evidence="8">Type II toxin-antitoxin system HicA family toxin</fullName>
    </submittedName>
</protein>
<evidence type="ECO:0000313" key="9">
    <source>
        <dbReference type="Proteomes" id="UP000648239"/>
    </source>
</evidence>
<reference evidence="8 9" key="1">
    <citation type="submission" date="2020-08" db="EMBL/GenBank/DDBJ databases">
        <title>Acidobacteriota in marine sediments use diverse sulfur dissimilation pathways.</title>
        <authorList>
            <person name="Wasmund K."/>
        </authorList>
    </citation>
    <scope>NUCLEOTIDE SEQUENCE [LARGE SCALE GENOMIC DNA]</scope>
    <source>
        <strain evidence="8">MAG AM4</strain>
    </source>
</reference>